<proteinExistence type="predicted"/>
<sequence>MPDKRGWEITLIAHSPSGTEILRILQIDAALSSSSLKYLCSAARSSFQLCGCPCPPLEEK</sequence>
<protein>
    <submittedName>
        <fullName evidence="1">Uncharacterized protein</fullName>
    </submittedName>
</protein>
<reference evidence="1" key="1">
    <citation type="journal article" date="2015" name="Front. Microbiol.">
        <title>Combining genomic sequencing methods to explore viral diversity and reveal potential virus-host interactions.</title>
        <authorList>
            <person name="Chow C.E."/>
            <person name="Winget D.M."/>
            <person name="White R.A.III."/>
            <person name="Hallam S.J."/>
            <person name="Suttle C.A."/>
        </authorList>
    </citation>
    <scope>NUCLEOTIDE SEQUENCE</scope>
    <source>
        <strain evidence="1">Oxic1_1</strain>
    </source>
</reference>
<evidence type="ECO:0000313" key="1">
    <source>
        <dbReference type="EMBL" id="AKH47664.1"/>
    </source>
</evidence>
<accession>A0A0F7L550</accession>
<dbReference type="EMBL" id="KR029596">
    <property type="protein sequence ID" value="AKH47664.1"/>
    <property type="molecule type" value="Genomic_DNA"/>
</dbReference>
<reference evidence="1" key="2">
    <citation type="submission" date="2015-03" db="EMBL/GenBank/DDBJ databases">
        <authorList>
            <person name="Chow C.-E.T."/>
            <person name="Winget D.M."/>
            <person name="White R.A.III."/>
            <person name="Hallam S.J."/>
            <person name="Suttle C.A."/>
        </authorList>
    </citation>
    <scope>NUCLEOTIDE SEQUENCE</scope>
    <source>
        <strain evidence="1">Oxic1_1</strain>
    </source>
</reference>
<organism evidence="1">
    <name type="scientific">uncultured marine virus</name>
    <dbReference type="NCBI Taxonomy" id="186617"/>
    <lineage>
        <taxon>Viruses</taxon>
        <taxon>environmental samples</taxon>
    </lineage>
</organism>
<name>A0A0F7L550_9VIRU</name>